<evidence type="ECO:0000256" key="8">
    <source>
        <dbReference type="ARBA" id="ARBA00023080"/>
    </source>
</evidence>
<dbReference type="InterPro" id="IPR036412">
    <property type="entry name" value="HAD-like_sf"/>
</dbReference>
<comment type="caution">
    <text evidence="10">The sequence shown here is derived from an EMBL/GenBank/DDBJ whole genome shotgun (WGS) entry which is preliminary data.</text>
</comment>
<evidence type="ECO:0000256" key="4">
    <source>
        <dbReference type="ARBA" id="ARBA00022723"/>
    </source>
</evidence>
<dbReference type="PANTHER" id="PTHR13045">
    <property type="entry name" value="5'-NUCLEOTIDASE"/>
    <property type="match status" value="1"/>
</dbReference>
<protein>
    <recommendedName>
        <fullName evidence="3 9">5'-nucleotidase</fullName>
        <ecNumber evidence="3 9">3.1.3.5</ecNumber>
    </recommendedName>
</protein>
<evidence type="ECO:0000256" key="3">
    <source>
        <dbReference type="ARBA" id="ARBA00012643"/>
    </source>
</evidence>
<keyword evidence="11" id="KW-1185">Reference proteome</keyword>
<proteinExistence type="inferred from homology"/>
<keyword evidence="5 9" id="KW-0547">Nucleotide-binding</keyword>
<reference evidence="10 11" key="1">
    <citation type="submission" date="2023-08" db="EMBL/GenBank/DDBJ databases">
        <title>A Necator americanus chromosomal reference genome.</title>
        <authorList>
            <person name="Ilik V."/>
            <person name="Petrzelkova K.J."/>
            <person name="Pardy F."/>
            <person name="Fuh T."/>
            <person name="Niatou-Singa F.S."/>
            <person name="Gouil Q."/>
            <person name="Baker L."/>
            <person name="Ritchie M.E."/>
            <person name="Jex A.R."/>
            <person name="Gazzola D."/>
            <person name="Li H."/>
            <person name="Toshio Fujiwara R."/>
            <person name="Zhan B."/>
            <person name="Aroian R.V."/>
            <person name="Pafco B."/>
            <person name="Schwarz E.M."/>
        </authorList>
    </citation>
    <scope>NUCLEOTIDE SEQUENCE [LARGE SCALE GENOMIC DNA]</scope>
    <source>
        <strain evidence="10 11">Aroian</strain>
        <tissue evidence="10">Whole animal</tissue>
    </source>
</reference>
<dbReference type="NCBIfam" id="TIGR01544">
    <property type="entry name" value="HAD-SF-IE"/>
    <property type="match status" value="1"/>
</dbReference>
<sequence length="295" mass="32973">MAVEKILNHPSVRVRNRDAVIAKLNAILEGGNEQLAVISDFDFTLTRSMDEKGERCLGSHAVVNHLLLSLHPELEEEVTAVNAKYLAIEYDPHLTKEEKVPYMVEWWTKAHENYITFGIHRDDIENIVRDVHIKLRDGANDMMKHLETASIPLLLFSAGVGNVIEAFLRHELGSIPKNIHIISNTLSFDEKGLVNACSEPLIHVFCKDSSVIPHDAPFFDDIANRGNVLLLGDSLGDLHMDVGVDHSGTVLRIGYLNGNADKLLDLYLDGFDIVLIEDQTMDVPDLILQALVKRC</sequence>
<gene>
    <name evidence="10" type="primary">Necator_chrI.g1035</name>
    <name evidence="10" type="ORF">RB195_004911</name>
</gene>
<keyword evidence="8 9" id="KW-0546">Nucleotide metabolism</keyword>
<organism evidence="10 11">
    <name type="scientific">Necator americanus</name>
    <name type="common">Human hookworm</name>
    <dbReference type="NCBI Taxonomy" id="51031"/>
    <lineage>
        <taxon>Eukaryota</taxon>
        <taxon>Metazoa</taxon>
        <taxon>Ecdysozoa</taxon>
        <taxon>Nematoda</taxon>
        <taxon>Chromadorea</taxon>
        <taxon>Rhabditida</taxon>
        <taxon>Rhabditina</taxon>
        <taxon>Rhabditomorpha</taxon>
        <taxon>Strongyloidea</taxon>
        <taxon>Ancylostomatidae</taxon>
        <taxon>Bunostominae</taxon>
        <taxon>Necator</taxon>
    </lineage>
</organism>
<evidence type="ECO:0000313" key="10">
    <source>
        <dbReference type="EMBL" id="KAK6726899.1"/>
    </source>
</evidence>
<keyword evidence="4" id="KW-0479">Metal-binding</keyword>
<evidence type="ECO:0000256" key="2">
    <source>
        <dbReference type="ARBA" id="ARBA00008389"/>
    </source>
</evidence>
<accession>A0ABR1BPJ9</accession>
<evidence type="ECO:0000256" key="6">
    <source>
        <dbReference type="ARBA" id="ARBA00022801"/>
    </source>
</evidence>
<evidence type="ECO:0000313" key="11">
    <source>
        <dbReference type="Proteomes" id="UP001303046"/>
    </source>
</evidence>
<evidence type="ECO:0000256" key="5">
    <source>
        <dbReference type="ARBA" id="ARBA00022741"/>
    </source>
</evidence>
<dbReference type="Gene3D" id="3.40.50.1000">
    <property type="entry name" value="HAD superfamily/HAD-like"/>
    <property type="match status" value="1"/>
</dbReference>
<dbReference type="Gene3D" id="1.10.150.340">
    <property type="entry name" value="Pyrimidine 5'-nucleotidase (UMPH-1), N-terminal domain"/>
    <property type="match status" value="1"/>
</dbReference>
<evidence type="ECO:0000256" key="1">
    <source>
        <dbReference type="ARBA" id="ARBA00000815"/>
    </source>
</evidence>
<comment type="catalytic activity">
    <reaction evidence="1 9">
        <text>a ribonucleoside 5'-phosphate + H2O = a ribonucleoside + phosphate</text>
        <dbReference type="Rhea" id="RHEA:12484"/>
        <dbReference type="ChEBI" id="CHEBI:15377"/>
        <dbReference type="ChEBI" id="CHEBI:18254"/>
        <dbReference type="ChEBI" id="CHEBI:43474"/>
        <dbReference type="ChEBI" id="CHEBI:58043"/>
        <dbReference type="EC" id="3.1.3.5"/>
    </reaction>
</comment>
<dbReference type="SFLD" id="SFLDG01128">
    <property type="entry name" value="C1.4:_5'-Nucleotidase_Like"/>
    <property type="match status" value="1"/>
</dbReference>
<dbReference type="EC" id="3.1.3.5" evidence="3 9"/>
<evidence type="ECO:0000256" key="9">
    <source>
        <dbReference type="RuleBase" id="RU361276"/>
    </source>
</evidence>
<keyword evidence="7" id="KW-0460">Magnesium</keyword>
<name>A0ABR1BPJ9_NECAM</name>
<comment type="similarity">
    <text evidence="2 9">Belongs to the pyrimidine 5'-nucleotidase family.</text>
</comment>
<dbReference type="InterPro" id="IPR023214">
    <property type="entry name" value="HAD_sf"/>
</dbReference>
<dbReference type="Proteomes" id="UP001303046">
    <property type="component" value="Unassembled WGS sequence"/>
</dbReference>
<dbReference type="EMBL" id="JAVFWL010000001">
    <property type="protein sequence ID" value="KAK6726899.1"/>
    <property type="molecule type" value="Genomic_DNA"/>
</dbReference>
<keyword evidence="9" id="KW-0963">Cytoplasm</keyword>
<dbReference type="Pfam" id="PF05822">
    <property type="entry name" value="UMPH-1"/>
    <property type="match status" value="1"/>
</dbReference>
<dbReference type="SFLD" id="SFLDS00003">
    <property type="entry name" value="Haloacid_Dehalogenase"/>
    <property type="match status" value="1"/>
</dbReference>
<comment type="subcellular location">
    <subcellularLocation>
        <location evidence="9">Cytoplasm</location>
    </subcellularLocation>
</comment>
<dbReference type="SUPFAM" id="SSF56784">
    <property type="entry name" value="HAD-like"/>
    <property type="match status" value="1"/>
</dbReference>
<keyword evidence="6 9" id="KW-0378">Hydrolase</keyword>
<evidence type="ECO:0000256" key="7">
    <source>
        <dbReference type="ARBA" id="ARBA00022842"/>
    </source>
</evidence>
<dbReference type="InterPro" id="IPR006434">
    <property type="entry name" value="Pyrimidine_nucleotidase_eu"/>
</dbReference>
<dbReference type="PANTHER" id="PTHR13045:SF0">
    <property type="entry name" value="7-METHYLGUANOSINE PHOSPHATE-SPECIFIC 5'-NUCLEOTIDASE"/>
    <property type="match status" value="1"/>
</dbReference>